<reference evidence="2" key="1">
    <citation type="submission" date="2022-11" db="EMBL/GenBank/DDBJ databases">
        <title>Marilongibacter aestuarii gen. nov., sp. nov., isolated from tidal flat sediment.</title>
        <authorList>
            <person name="Jiayan W."/>
        </authorList>
    </citation>
    <scope>NUCLEOTIDE SEQUENCE</scope>
    <source>
        <strain evidence="2">Z1-6</strain>
    </source>
</reference>
<dbReference type="EMBL" id="JAPOHD010000007">
    <property type="protein sequence ID" value="MCY1719385.1"/>
    <property type="molecule type" value="Genomic_DNA"/>
</dbReference>
<dbReference type="InterPro" id="IPR000257">
    <property type="entry name" value="Uroporphyrinogen_deCOase"/>
</dbReference>
<proteinExistence type="predicted"/>
<sequence length="352" mass="40844">MMNTFQPDYRNLLKVLYNEKPGRLPLYEHNIDLPFIEKYLGEEIPFGNTQADLEEHYKKVIGFWKKNEYDAFSYEALVCEVFPGHGAIKGGMKGPIQNREDFEKFPFDDIPRIFWEKYTPHLEAIRKVMPAGMKAYGGCGYGIFEASEDLVGYEYLRVMQYLDPDLFADLYKKIGDLYVTLWSEMIKRYDDIFVFYRMGDDLGFKSNTLLEPETIKEHIIPQYKRVIDLVHGAKKKFLLHSCGKIFNVMEEIIGVGIDAKHSNEDQIAPFDKWIELYNDRIGLLGGFDLNLLMLNKYDDVFSEVLEKGTRYRSITKGYGLGSGNSIPDYIPVEGFQAMVDAVREIRRREGTI</sequence>
<dbReference type="AlphaFoldDB" id="A0A9X3J687"/>
<dbReference type="PANTHER" id="PTHR47099">
    <property type="entry name" value="METHYLCOBAMIDE:COM METHYLTRANSFERASE MTBA"/>
    <property type="match status" value="1"/>
</dbReference>
<evidence type="ECO:0000313" key="3">
    <source>
        <dbReference type="Proteomes" id="UP001145087"/>
    </source>
</evidence>
<dbReference type="GO" id="GO:0006779">
    <property type="term" value="P:porphyrin-containing compound biosynthetic process"/>
    <property type="evidence" value="ECO:0007669"/>
    <property type="project" value="InterPro"/>
</dbReference>
<dbReference type="PANTHER" id="PTHR47099:SF1">
    <property type="entry name" value="METHYLCOBAMIDE:COM METHYLTRANSFERASE MTBA"/>
    <property type="match status" value="1"/>
</dbReference>
<evidence type="ECO:0000313" key="2">
    <source>
        <dbReference type="EMBL" id="MCY1719385.1"/>
    </source>
</evidence>
<dbReference type="GO" id="GO:0004853">
    <property type="term" value="F:uroporphyrinogen decarboxylase activity"/>
    <property type="evidence" value="ECO:0007669"/>
    <property type="project" value="InterPro"/>
</dbReference>
<dbReference type="InterPro" id="IPR052024">
    <property type="entry name" value="Methanogen_methyltrans"/>
</dbReference>
<evidence type="ECO:0000259" key="1">
    <source>
        <dbReference type="Pfam" id="PF01208"/>
    </source>
</evidence>
<name>A0A9X3J687_9BACT</name>
<gene>
    <name evidence="2" type="ORF">OU798_03475</name>
</gene>
<dbReference type="Proteomes" id="UP001145087">
    <property type="component" value="Unassembled WGS sequence"/>
</dbReference>
<comment type="caution">
    <text evidence="2">The sequence shown here is derived from an EMBL/GenBank/DDBJ whole genome shotgun (WGS) entry which is preliminary data.</text>
</comment>
<organism evidence="2 3">
    <name type="scientific">Draconibacterium aestuarii</name>
    <dbReference type="NCBI Taxonomy" id="2998507"/>
    <lineage>
        <taxon>Bacteria</taxon>
        <taxon>Pseudomonadati</taxon>
        <taxon>Bacteroidota</taxon>
        <taxon>Bacteroidia</taxon>
        <taxon>Marinilabiliales</taxon>
        <taxon>Prolixibacteraceae</taxon>
        <taxon>Draconibacterium</taxon>
    </lineage>
</organism>
<dbReference type="InterPro" id="IPR038071">
    <property type="entry name" value="UROD/MetE-like_sf"/>
</dbReference>
<dbReference type="SUPFAM" id="SSF51726">
    <property type="entry name" value="UROD/MetE-like"/>
    <property type="match status" value="1"/>
</dbReference>
<dbReference type="Pfam" id="PF01208">
    <property type="entry name" value="URO-D"/>
    <property type="match status" value="1"/>
</dbReference>
<protein>
    <recommendedName>
        <fullName evidence="1">Uroporphyrinogen decarboxylase (URO-D) domain-containing protein</fullName>
    </recommendedName>
</protein>
<keyword evidence="3" id="KW-1185">Reference proteome</keyword>
<accession>A0A9X3J687</accession>
<dbReference type="RefSeq" id="WP_343331722.1">
    <property type="nucleotide sequence ID" value="NZ_JAPOHD010000007.1"/>
</dbReference>
<dbReference type="Gene3D" id="3.20.20.210">
    <property type="match status" value="1"/>
</dbReference>
<feature type="domain" description="Uroporphyrinogen decarboxylase (URO-D)" evidence="1">
    <location>
        <begin position="77"/>
        <end position="344"/>
    </location>
</feature>